<keyword evidence="2" id="KW-1185">Reference proteome</keyword>
<dbReference type="EMBL" id="JBIMZQ010000088">
    <property type="protein sequence ID" value="KAL3656252.1"/>
    <property type="molecule type" value="Genomic_DNA"/>
</dbReference>
<sequence length="150" mass="17262">MSSPNVEEDFEYFMTPKRKPGCPKTRKTKTCWRCHVTLSTNTKLKLHLQRKSGCGPKAIAKQVTKNKQASRLSSKVQYIKHQLDKVGWWDDEEEKDGEDEIKEVSLARNVIWVTDPDNLKRAKAIASVDWSHHCGLTLSFHNTQRVALLE</sequence>
<evidence type="ECO:0000313" key="2">
    <source>
        <dbReference type="Proteomes" id="UP001632037"/>
    </source>
</evidence>
<accession>A0ABD3EPA1</accession>
<proteinExistence type="predicted"/>
<organism evidence="1 2">
    <name type="scientific">Phytophthora oleae</name>
    <dbReference type="NCBI Taxonomy" id="2107226"/>
    <lineage>
        <taxon>Eukaryota</taxon>
        <taxon>Sar</taxon>
        <taxon>Stramenopiles</taxon>
        <taxon>Oomycota</taxon>
        <taxon>Peronosporomycetes</taxon>
        <taxon>Peronosporales</taxon>
        <taxon>Peronosporaceae</taxon>
        <taxon>Phytophthora</taxon>
    </lineage>
</organism>
<dbReference type="Proteomes" id="UP001632037">
    <property type="component" value="Unassembled WGS sequence"/>
</dbReference>
<reference evidence="1 2" key="1">
    <citation type="submission" date="2024-09" db="EMBL/GenBank/DDBJ databases">
        <title>Genome sequencing and assembly of Phytophthora oleae, isolate VK10A, causative agent of rot of olive drupes.</title>
        <authorList>
            <person name="Conti Taguali S."/>
            <person name="Riolo M."/>
            <person name="La Spada F."/>
            <person name="Cacciola S.O."/>
            <person name="Dionisio G."/>
        </authorList>
    </citation>
    <scope>NUCLEOTIDE SEQUENCE [LARGE SCALE GENOMIC DNA]</scope>
    <source>
        <strain evidence="1 2">VK10A</strain>
    </source>
</reference>
<evidence type="ECO:0000313" key="1">
    <source>
        <dbReference type="EMBL" id="KAL3656252.1"/>
    </source>
</evidence>
<protein>
    <recommendedName>
        <fullName evidence="3">BED-type domain-containing protein</fullName>
    </recommendedName>
</protein>
<dbReference type="AlphaFoldDB" id="A0ABD3EPA1"/>
<comment type="caution">
    <text evidence="1">The sequence shown here is derived from an EMBL/GenBank/DDBJ whole genome shotgun (WGS) entry which is preliminary data.</text>
</comment>
<gene>
    <name evidence="1" type="ORF">V7S43_018899</name>
</gene>
<evidence type="ECO:0008006" key="3">
    <source>
        <dbReference type="Google" id="ProtNLM"/>
    </source>
</evidence>
<name>A0ABD3EPA1_9STRA</name>